<dbReference type="PRINTS" id="PR00119">
    <property type="entry name" value="CATATPASE"/>
</dbReference>
<organism evidence="8 9">
    <name type="scientific">Pseudolactococcus raffinolactis</name>
    <dbReference type="NCBI Taxonomy" id="1366"/>
    <lineage>
        <taxon>Bacteria</taxon>
        <taxon>Bacillati</taxon>
        <taxon>Bacillota</taxon>
        <taxon>Bacilli</taxon>
        <taxon>Lactobacillales</taxon>
        <taxon>Streptococcaceae</taxon>
        <taxon>Pseudolactococcus</taxon>
    </lineage>
</organism>
<evidence type="ECO:0000256" key="3">
    <source>
        <dbReference type="ARBA" id="ARBA00022967"/>
    </source>
</evidence>
<dbReference type="PROSITE" id="PS00154">
    <property type="entry name" value="ATPASE_E1_E2"/>
    <property type="match status" value="1"/>
</dbReference>
<evidence type="ECO:0000256" key="5">
    <source>
        <dbReference type="ARBA" id="ARBA00023136"/>
    </source>
</evidence>
<feature type="transmembrane region" description="Helical" evidence="6">
    <location>
        <begin position="621"/>
        <end position="639"/>
    </location>
</feature>
<sequence>MTDLKTGLTQAQVVAHLSKGEVNVTTTSASRTTKEIILHNTLTLFNFLNLLLFCMVLFTGSLKNLLFILSVVFNTGIGIYQEIKAKKTIESLSILKQAKVSVIRDGLESQIDKEALVLEDILYLKKGMQVPVDVVCLEDGLMVDESLITGESEFIKKHVGDEIYSGSLVMQGNTKVQVVSVGDNTYVSKLTVEAKTFGMAKSQIQKNIDRILKWITIIILPATIAVFLDQYNFMEIIGTNAVILKAVAAMIGIMPEGLVLLTSVALAAGVLKLSTMGTLTQELPAIETLARVDTICLDKTGTITEGKMSVEKVLYYGEDQPEIDDLIAFIVSRDEEQNMSTIALQSKFQAPKKSYDVIHYLPFSSDLKLQAMEIAGRGTYLLGAFDMIVPELSAEVKAEIDQALKAGNRIIGLAHSQGHLKDRVVPQDAVLLALILIKDVVKEDARDIIAYFKSQDVDVKIISGDYPDTVAAIAKDVGVTGKAIISADIPEDMTELQKVVNETSIFGRVTPPQKRNIIQALQNNGHTTCMVGDGINDILALKQSDCAIAFASGSEATKAVAKFVLLENDFSTLPNVVKEGRKVINNINTVASLHVVRVIYSTILVFAFFLFKILFPLDPVNLTLVGILTIGVPTFLLVFEKNEAKAKDNFFRNIFLNALPCGVILALTIFTLGALAKGEIIIEDVGGKIEYFQHYAQSEYLDMAMKTTITQVVGGVQLFLMFLLCRPLTRFRIGVLLLSLITFVASYFIPPLMALFGLFSIEISWPPLWYDFFSLIIVLIDIVAILIVRFILLKTVLKEKPKMVEV</sequence>
<dbReference type="PRINTS" id="PR00120">
    <property type="entry name" value="HATPASE"/>
</dbReference>
<dbReference type="SFLD" id="SFLDG00002">
    <property type="entry name" value="C1.7:_P-type_atpase_like"/>
    <property type="match status" value="1"/>
</dbReference>
<feature type="transmembrane region" description="Helical" evidence="6">
    <location>
        <begin position="708"/>
        <end position="725"/>
    </location>
</feature>
<dbReference type="Gene3D" id="3.40.50.1000">
    <property type="entry name" value="HAD superfamily/HAD-like"/>
    <property type="match status" value="1"/>
</dbReference>
<dbReference type="Gene3D" id="2.70.150.10">
    <property type="entry name" value="Calcium-transporting ATPase, cytoplasmic transduction domain A"/>
    <property type="match status" value="1"/>
</dbReference>
<dbReference type="InterPro" id="IPR023214">
    <property type="entry name" value="HAD_sf"/>
</dbReference>
<dbReference type="SUPFAM" id="SSF81653">
    <property type="entry name" value="Calcium ATPase, transduction domain A"/>
    <property type="match status" value="1"/>
</dbReference>
<gene>
    <name evidence="8" type="ORF">GU336_09125</name>
</gene>
<keyword evidence="5 6" id="KW-0472">Membrane</keyword>
<protein>
    <submittedName>
        <fullName evidence="8">HAD-IC family P-type ATPase</fullName>
    </submittedName>
</protein>
<dbReference type="InterPro" id="IPR044492">
    <property type="entry name" value="P_typ_ATPase_HD_dom"/>
</dbReference>
<feature type="transmembrane region" description="Helical" evidence="6">
    <location>
        <begin position="737"/>
        <end position="760"/>
    </location>
</feature>
<keyword evidence="2 6" id="KW-0812">Transmembrane</keyword>
<dbReference type="SFLD" id="SFLDS00003">
    <property type="entry name" value="Haloacid_Dehalogenase"/>
    <property type="match status" value="1"/>
</dbReference>
<dbReference type="GO" id="GO:0016020">
    <property type="term" value="C:membrane"/>
    <property type="evidence" value="ECO:0007669"/>
    <property type="project" value="UniProtKB-SubCell"/>
</dbReference>
<dbReference type="Gene3D" id="1.20.1110.10">
    <property type="entry name" value="Calcium-transporting ATPase, transmembrane domain"/>
    <property type="match status" value="1"/>
</dbReference>
<evidence type="ECO:0000313" key="9">
    <source>
        <dbReference type="Proteomes" id="UP000501945"/>
    </source>
</evidence>
<evidence type="ECO:0000259" key="7">
    <source>
        <dbReference type="Pfam" id="PF00122"/>
    </source>
</evidence>
<keyword evidence="3" id="KW-1278">Translocase</keyword>
<reference evidence="8 9" key="1">
    <citation type="submission" date="2019-12" db="EMBL/GenBank/DDBJ databases">
        <title>Whole genome sequences of Lactococcus raffinolactis strains isolated from sewage.</title>
        <authorList>
            <person name="Ybazeta G."/>
            <person name="Ross M."/>
            <person name="Brabant-Kirwan D."/>
            <person name="Saleh M."/>
            <person name="Dillon J.A."/>
            <person name="Splinter K."/>
            <person name="Nokhbeh R."/>
        </authorList>
    </citation>
    <scope>NUCLEOTIDE SEQUENCE [LARGE SCALE GENOMIC DNA]</scope>
    <source>
        <strain evidence="8 9">Lr_19_5</strain>
    </source>
</reference>
<feature type="transmembrane region" description="Helical" evidence="6">
    <location>
        <begin position="65"/>
        <end position="83"/>
    </location>
</feature>
<feature type="domain" description="P-type ATPase A" evidence="7">
    <location>
        <begin position="95"/>
        <end position="191"/>
    </location>
</feature>
<dbReference type="Pfam" id="PF00702">
    <property type="entry name" value="Hydrolase"/>
    <property type="match status" value="1"/>
</dbReference>
<feature type="transmembrane region" description="Helical" evidence="6">
    <location>
        <begin position="651"/>
        <end position="676"/>
    </location>
</feature>
<dbReference type="InterPro" id="IPR023299">
    <property type="entry name" value="ATPase_P-typ_cyto_dom_N"/>
</dbReference>
<keyword evidence="4 6" id="KW-1133">Transmembrane helix</keyword>
<feature type="transmembrane region" description="Helical" evidence="6">
    <location>
        <begin position="772"/>
        <end position="793"/>
    </location>
</feature>
<feature type="transmembrane region" description="Helical" evidence="6">
    <location>
        <begin position="248"/>
        <end position="271"/>
    </location>
</feature>
<feature type="transmembrane region" description="Helical" evidence="6">
    <location>
        <begin position="211"/>
        <end position="228"/>
    </location>
</feature>
<dbReference type="Pfam" id="PF00122">
    <property type="entry name" value="E1-E2_ATPase"/>
    <property type="match status" value="1"/>
</dbReference>
<dbReference type="GO" id="GO:0005524">
    <property type="term" value="F:ATP binding"/>
    <property type="evidence" value="ECO:0007669"/>
    <property type="project" value="InterPro"/>
</dbReference>
<feature type="transmembrane region" description="Helical" evidence="6">
    <location>
        <begin position="37"/>
        <end position="59"/>
    </location>
</feature>
<evidence type="ECO:0000256" key="2">
    <source>
        <dbReference type="ARBA" id="ARBA00022692"/>
    </source>
</evidence>
<feature type="transmembrane region" description="Helical" evidence="6">
    <location>
        <begin position="595"/>
        <end position="615"/>
    </location>
</feature>
<dbReference type="RefSeq" id="WP_167838911.1">
    <property type="nucleotide sequence ID" value="NZ_CP047616.1"/>
</dbReference>
<evidence type="ECO:0000256" key="6">
    <source>
        <dbReference type="SAM" id="Phobius"/>
    </source>
</evidence>
<dbReference type="InterPro" id="IPR018303">
    <property type="entry name" value="ATPase_P-typ_P_site"/>
</dbReference>
<dbReference type="SUPFAM" id="SSF81660">
    <property type="entry name" value="Metal cation-transporting ATPase, ATP-binding domain N"/>
    <property type="match status" value="1"/>
</dbReference>
<dbReference type="SUPFAM" id="SSF81665">
    <property type="entry name" value="Calcium ATPase, transmembrane domain M"/>
    <property type="match status" value="1"/>
</dbReference>
<accession>A0A6H0UFC2</accession>
<evidence type="ECO:0000256" key="1">
    <source>
        <dbReference type="ARBA" id="ARBA00004141"/>
    </source>
</evidence>
<comment type="subcellular location">
    <subcellularLocation>
        <location evidence="1">Membrane</location>
        <topology evidence="1">Multi-pass membrane protein</topology>
    </subcellularLocation>
</comment>
<dbReference type="SUPFAM" id="SSF56784">
    <property type="entry name" value="HAD-like"/>
    <property type="match status" value="1"/>
</dbReference>
<dbReference type="GO" id="GO:0016887">
    <property type="term" value="F:ATP hydrolysis activity"/>
    <property type="evidence" value="ECO:0007669"/>
    <property type="project" value="InterPro"/>
</dbReference>
<dbReference type="Proteomes" id="UP000501945">
    <property type="component" value="Chromosome"/>
</dbReference>
<dbReference type="SFLD" id="SFLDF00027">
    <property type="entry name" value="p-type_atpase"/>
    <property type="match status" value="1"/>
</dbReference>
<evidence type="ECO:0000313" key="8">
    <source>
        <dbReference type="EMBL" id="QIW54288.1"/>
    </source>
</evidence>
<dbReference type="InterPro" id="IPR036412">
    <property type="entry name" value="HAD-like_sf"/>
</dbReference>
<dbReference type="PANTHER" id="PTHR42861">
    <property type="entry name" value="CALCIUM-TRANSPORTING ATPASE"/>
    <property type="match status" value="1"/>
</dbReference>
<evidence type="ECO:0000256" key="4">
    <source>
        <dbReference type="ARBA" id="ARBA00022989"/>
    </source>
</evidence>
<dbReference type="InterPro" id="IPR023298">
    <property type="entry name" value="ATPase_P-typ_TM_dom_sf"/>
</dbReference>
<name>A0A6H0UFC2_9LACT</name>
<dbReference type="InterPro" id="IPR001757">
    <property type="entry name" value="P_typ_ATPase"/>
</dbReference>
<dbReference type="Gene3D" id="3.40.1110.10">
    <property type="entry name" value="Calcium-transporting ATPase, cytoplasmic domain N"/>
    <property type="match status" value="1"/>
</dbReference>
<dbReference type="EMBL" id="CP047616">
    <property type="protein sequence ID" value="QIW54288.1"/>
    <property type="molecule type" value="Genomic_DNA"/>
</dbReference>
<dbReference type="InterPro" id="IPR059000">
    <property type="entry name" value="ATPase_P-type_domA"/>
</dbReference>
<proteinExistence type="predicted"/>
<dbReference type="NCBIfam" id="TIGR01494">
    <property type="entry name" value="ATPase_P-type"/>
    <property type="match status" value="2"/>
</dbReference>
<dbReference type="InterPro" id="IPR008250">
    <property type="entry name" value="ATPase_P-typ_transduc_dom_A_sf"/>
</dbReference>
<dbReference type="AlphaFoldDB" id="A0A6H0UFC2"/>